<dbReference type="GO" id="GO:0009254">
    <property type="term" value="P:peptidoglycan turnover"/>
    <property type="evidence" value="ECO:0007669"/>
    <property type="project" value="TreeGrafter"/>
</dbReference>
<dbReference type="OrthoDB" id="9794842at2"/>
<dbReference type="SMART" id="SM00644">
    <property type="entry name" value="Ami_2"/>
    <property type="match status" value="1"/>
</dbReference>
<dbReference type="CDD" id="cd06583">
    <property type="entry name" value="PGRP"/>
    <property type="match status" value="1"/>
</dbReference>
<accession>A0A5R9IL64</accession>
<gene>
    <name evidence="8" type="ORF">FE810_08560</name>
</gene>
<dbReference type="InterPro" id="IPR002502">
    <property type="entry name" value="Amidase_domain"/>
</dbReference>
<dbReference type="GO" id="GO:0071555">
    <property type="term" value="P:cell wall organization"/>
    <property type="evidence" value="ECO:0007669"/>
    <property type="project" value="UniProtKB-KW"/>
</dbReference>
<comment type="caution">
    <text evidence="8">The sequence shown here is derived from an EMBL/GenBank/DDBJ whole genome shotgun (WGS) entry which is preliminary data.</text>
</comment>
<dbReference type="InterPro" id="IPR002477">
    <property type="entry name" value="Peptidoglycan-bd-like"/>
</dbReference>
<dbReference type="SUPFAM" id="SSF55846">
    <property type="entry name" value="N-acetylmuramoyl-L-alanine amidase-like"/>
    <property type="match status" value="1"/>
</dbReference>
<comment type="similarity">
    <text evidence="2">Belongs to the N-acetylmuramoyl-L-alanine amidase 2 family.</text>
</comment>
<evidence type="ECO:0000256" key="3">
    <source>
        <dbReference type="ARBA" id="ARBA00011901"/>
    </source>
</evidence>
<name>A0A5R9IL64_9GAMM</name>
<dbReference type="InterPro" id="IPR036365">
    <property type="entry name" value="PGBD-like_sf"/>
</dbReference>
<reference evidence="8 9" key="1">
    <citation type="submission" date="2019-05" db="EMBL/GenBank/DDBJ databases">
        <title>Genome sequences of Thalassotalea litorea 1K03283.</title>
        <authorList>
            <person name="Zhang D."/>
        </authorList>
    </citation>
    <scope>NUCLEOTIDE SEQUENCE [LARGE SCALE GENOMIC DNA]</scope>
    <source>
        <strain evidence="8 9">MCCC 1K03283</strain>
    </source>
</reference>
<dbReference type="Pfam" id="PF01510">
    <property type="entry name" value="Amidase_2"/>
    <property type="match status" value="1"/>
</dbReference>
<keyword evidence="9" id="KW-1185">Reference proteome</keyword>
<dbReference type="EC" id="3.5.1.28" evidence="3"/>
<dbReference type="InterPro" id="IPR036505">
    <property type="entry name" value="Amidase/PGRP_sf"/>
</dbReference>
<dbReference type="InterPro" id="IPR036366">
    <property type="entry name" value="PGBDSf"/>
</dbReference>
<dbReference type="Gene3D" id="3.40.80.10">
    <property type="entry name" value="Peptidoglycan recognition protein-like"/>
    <property type="match status" value="1"/>
</dbReference>
<evidence type="ECO:0000256" key="6">
    <source>
        <dbReference type="SAM" id="SignalP"/>
    </source>
</evidence>
<dbReference type="Pfam" id="PF01471">
    <property type="entry name" value="PG_binding_1"/>
    <property type="match status" value="1"/>
</dbReference>
<dbReference type="RefSeq" id="WP_138319632.1">
    <property type="nucleotide sequence ID" value="NZ_VCBC01000007.1"/>
</dbReference>
<evidence type="ECO:0000259" key="7">
    <source>
        <dbReference type="SMART" id="SM00644"/>
    </source>
</evidence>
<dbReference type="GO" id="GO:0008745">
    <property type="term" value="F:N-acetylmuramoyl-L-alanine amidase activity"/>
    <property type="evidence" value="ECO:0007669"/>
    <property type="project" value="UniProtKB-EC"/>
</dbReference>
<keyword evidence="5" id="KW-0961">Cell wall biogenesis/degradation</keyword>
<dbReference type="AlphaFoldDB" id="A0A5R9IL64"/>
<dbReference type="FunFam" id="3.40.80.10:FF:000003">
    <property type="entry name" value="N-acetylmuramoyl-L-alanine amidase"/>
    <property type="match status" value="1"/>
</dbReference>
<dbReference type="InterPro" id="IPR051206">
    <property type="entry name" value="NAMLAA_amidase_2"/>
</dbReference>
<comment type="catalytic activity">
    <reaction evidence="1">
        <text>Hydrolyzes the link between N-acetylmuramoyl residues and L-amino acid residues in certain cell-wall glycopeptides.</text>
        <dbReference type="EC" id="3.5.1.28"/>
    </reaction>
</comment>
<dbReference type="SUPFAM" id="SSF47090">
    <property type="entry name" value="PGBD-like"/>
    <property type="match status" value="1"/>
</dbReference>
<evidence type="ECO:0000256" key="4">
    <source>
        <dbReference type="ARBA" id="ARBA00022801"/>
    </source>
</evidence>
<dbReference type="PROSITE" id="PS51257">
    <property type="entry name" value="PROKAR_LIPOPROTEIN"/>
    <property type="match status" value="1"/>
</dbReference>
<evidence type="ECO:0000256" key="5">
    <source>
        <dbReference type="ARBA" id="ARBA00023316"/>
    </source>
</evidence>
<protein>
    <recommendedName>
        <fullName evidence="3">N-acetylmuramoyl-L-alanine amidase</fullName>
        <ecNumber evidence="3">3.5.1.28</ecNumber>
    </recommendedName>
</protein>
<dbReference type="Proteomes" id="UP000307790">
    <property type="component" value="Unassembled WGS sequence"/>
</dbReference>
<dbReference type="EMBL" id="VCBC01000007">
    <property type="protein sequence ID" value="TLU65329.1"/>
    <property type="molecule type" value="Genomic_DNA"/>
</dbReference>
<keyword evidence="6" id="KW-0732">Signal</keyword>
<evidence type="ECO:0000313" key="8">
    <source>
        <dbReference type="EMBL" id="TLU65329.1"/>
    </source>
</evidence>
<evidence type="ECO:0000313" key="9">
    <source>
        <dbReference type="Proteomes" id="UP000307790"/>
    </source>
</evidence>
<dbReference type="Gene3D" id="1.10.101.10">
    <property type="entry name" value="PGBD-like superfamily/PGBD"/>
    <property type="match status" value="1"/>
</dbReference>
<sequence>MKNNSSPVNVSRGIKLASQLLLALSLSACVSTNRDVNSDFQSENYSSRVRFLVMHYTVSDWQSSLTTLTKPPGGVSSHYLIPEPNDTSYDEGKLEVYQLVDETQRAWHAGDSQWEDRYAVNDQSIGIELVNRADCKYQSDNPRLDFSNDYLCDYKEFSEAQIQLLIKLSKDILKRHPEITPTRVIGHSDIQPKWKSDPGPRFPWYTLYLNGIGAWYEQEALFRHWQQLTSKELPDISQIQCALKQYGYGVELSGVYDEKTHDVIRSFQLHFRAWQTDGIADYRTVATLWALLEKYFPHAINDKGEFFCHFQDEFKINPDQGKHSGVFITNPGG</sequence>
<feature type="domain" description="N-acetylmuramoyl-L-alanine amidase" evidence="7">
    <location>
        <begin position="37"/>
        <end position="199"/>
    </location>
</feature>
<dbReference type="PANTHER" id="PTHR30417">
    <property type="entry name" value="N-ACETYLMURAMOYL-L-ALANINE AMIDASE AMID"/>
    <property type="match status" value="1"/>
</dbReference>
<evidence type="ECO:0000256" key="1">
    <source>
        <dbReference type="ARBA" id="ARBA00001561"/>
    </source>
</evidence>
<dbReference type="PANTHER" id="PTHR30417:SF1">
    <property type="entry name" value="N-ACETYLMURAMOYL-L-ALANINE AMIDASE AMID"/>
    <property type="match status" value="1"/>
</dbReference>
<feature type="signal peptide" evidence="6">
    <location>
        <begin position="1"/>
        <end position="28"/>
    </location>
</feature>
<dbReference type="GO" id="GO:0019867">
    <property type="term" value="C:outer membrane"/>
    <property type="evidence" value="ECO:0007669"/>
    <property type="project" value="TreeGrafter"/>
</dbReference>
<organism evidence="8 9">
    <name type="scientific">Thalassotalea litorea</name>
    <dbReference type="NCBI Taxonomy" id="2020715"/>
    <lineage>
        <taxon>Bacteria</taxon>
        <taxon>Pseudomonadati</taxon>
        <taxon>Pseudomonadota</taxon>
        <taxon>Gammaproteobacteria</taxon>
        <taxon>Alteromonadales</taxon>
        <taxon>Colwelliaceae</taxon>
        <taxon>Thalassotalea</taxon>
    </lineage>
</organism>
<proteinExistence type="inferred from homology"/>
<keyword evidence="4" id="KW-0378">Hydrolase</keyword>
<evidence type="ECO:0000256" key="2">
    <source>
        <dbReference type="ARBA" id="ARBA00007553"/>
    </source>
</evidence>
<dbReference type="GO" id="GO:0009253">
    <property type="term" value="P:peptidoglycan catabolic process"/>
    <property type="evidence" value="ECO:0007669"/>
    <property type="project" value="InterPro"/>
</dbReference>
<feature type="chain" id="PRO_5024309061" description="N-acetylmuramoyl-L-alanine amidase" evidence="6">
    <location>
        <begin position="29"/>
        <end position="333"/>
    </location>
</feature>